<accession>A0A1B8RI78</accession>
<organism evidence="2">
    <name type="scientific">Rhizobium leguminosarum bv. trifolii</name>
    <dbReference type="NCBI Taxonomy" id="386"/>
    <lineage>
        <taxon>Bacteria</taxon>
        <taxon>Pseudomonadati</taxon>
        <taxon>Pseudomonadota</taxon>
        <taxon>Alphaproteobacteria</taxon>
        <taxon>Hyphomicrobiales</taxon>
        <taxon>Rhizobiaceae</taxon>
        <taxon>Rhizobium/Agrobacterium group</taxon>
        <taxon>Rhizobium</taxon>
    </lineage>
</organism>
<feature type="compositionally biased region" description="Basic residues" evidence="1">
    <location>
        <begin position="171"/>
        <end position="183"/>
    </location>
</feature>
<name>A0A1B8RI78_RHILT</name>
<proteinExistence type="predicted"/>
<dbReference type="Gene3D" id="1.10.1220.10">
    <property type="entry name" value="Met repressor-like"/>
    <property type="match status" value="1"/>
</dbReference>
<feature type="region of interest" description="Disordered" evidence="1">
    <location>
        <begin position="221"/>
        <end position="245"/>
    </location>
</feature>
<dbReference type="AlphaFoldDB" id="A0A1B8RI78"/>
<dbReference type="RefSeq" id="WP_028731969.1">
    <property type="nucleotide sequence ID" value="NZ_MAMO01000006.1"/>
</dbReference>
<dbReference type="EMBL" id="KX486378">
    <property type="protein sequence ID" value="AOO88742.1"/>
    <property type="molecule type" value="Genomic_DNA"/>
</dbReference>
<reference evidence="2" key="1">
    <citation type="journal article" date="2015" name="BMC Genomics">
        <title>Transcriptome profiling of a Rhizobium leguminosarum bv. trifolii rosR mutant reveals the role of the transcriptional regulator RosR in motility, synthesis of cell-surface components, and other cellular processes.</title>
        <authorList>
            <person name="Rachwal K."/>
            <person name="Matczynska E."/>
            <person name="Janczarek M."/>
        </authorList>
    </citation>
    <scope>NUCLEOTIDE SEQUENCE</scope>
    <source>
        <strain evidence="2">Rt24.2</strain>
    </source>
</reference>
<dbReference type="InterPro" id="IPR013321">
    <property type="entry name" value="Arc_rbn_hlx_hlx"/>
</dbReference>
<dbReference type="GeneID" id="61423827"/>
<dbReference type="GO" id="GO:0006355">
    <property type="term" value="P:regulation of DNA-templated transcription"/>
    <property type="evidence" value="ECO:0007669"/>
    <property type="project" value="InterPro"/>
</dbReference>
<sequence>MACLVGADEATQSEKPAVKADRPDGLARDVRAIKVGDCLLGYKAVQRRMRASRWNHFRGRMREIEKLIRHRHGNIVPKADDALIYVEVIASLALVEFKEEFVDVVLGWAARWLPWAGKAEIEEVIYERTKLRFSPLSADALGHALHLSYAERSALDIRTIGAFDVPKRKRAKLQKEKRRQRDRARKEEQRRAAGALSRADYLANSFSQVRPWEAFGISRRTWERRGKPMPDPETISDCGSISLAA</sequence>
<feature type="compositionally biased region" description="Basic and acidic residues" evidence="1">
    <location>
        <begin position="221"/>
        <end position="230"/>
    </location>
</feature>
<reference evidence="2" key="2">
    <citation type="journal article" date="2016" name="Front. Microbiol.">
        <title>The Regulatory Protein RosR Affects Rhizobium leguminosarum bv. trifolii Protein Profiles, Cell Surface Properties, and Symbiosis with Clover.</title>
        <authorList>
            <person name="Rachwal K."/>
            <person name="Boguszewska A."/>
            <person name="Kopcinska J."/>
            <person name="Karas M."/>
            <person name="Tchorzewski M."/>
            <person name="Janczarek M."/>
        </authorList>
    </citation>
    <scope>NUCLEOTIDE SEQUENCE</scope>
    <source>
        <strain evidence="2">Rt24.2</strain>
    </source>
</reference>
<evidence type="ECO:0000313" key="2">
    <source>
        <dbReference type="EMBL" id="AOO88742.1"/>
    </source>
</evidence>
<protein>
    <submittedName>
        <fullName evidence="2">Uncharacterized protein</fullName>
    </submittedName>
</protein>
<feature type="region of interest" description="Disordered" evidence="1">
    <location>
        <begin position="171"/>
        <end position="191"/>
    </location>
</feature>
<evidence type="ECO:0000256" key="1">
    <source>
        <dbReference type="SAM" id="MobiDB-lite"/>
    </source>
</evidence>